<dbReference type="InterPro" id="IPR021292">
    <property type="entry name" value="DUF2863"/>
</dbReference>
<protein>
    <submittedName>
        <fullName evidence="2">DUF2863 domain-containing protein</fullName>
    </submittedName>
</protein>
<organism evidence="2 3">
    <name type="scientific">Herbaspirillum rubrisubalbicans Os34</name>
    <dbReference type="NCBI Taxonomy" id="1235827"/>
    <lineage>
        <taxon>Bacteria</taxon>
        <taxon>Pseudomonadati</taxon>
        <taxon>Pseudomonadota</taxon>
        <taxon>Betaproteobacteria</taxon>
        <taxon>Burkholderiales</taxon>
        <taxon>Oxalobacteraceae</taxon>
        <taxon>Herbaspirillum</taxon>
    </lineage>
</organism>
<proteinExistence type="predicted"/>
<dbReference type="Proteomes" id="UP000501648">
    <property type="component" value="Chromosome"/>
</dbReference>
<accession>A0A6M3ZZA9</accession>
<dbReference type="RefSeq" id="WP_017452776.1">
    <property type="nucleotide sequence ID" value="NZ_CP008956.1"/>
</dbReference>
<gene>
    <name evidence="2" type="ORF">C798_27040</name>
</gene>
<feature type="compositionally biased region" description="Low complexity" evidence="1">
    <location>
        <begin position="1"/>
        <end position="29"/>
    </location>
</feature>
<evidence type="ECO:0000313" key="2">
    <source>
        <dbReference type="EMBL" id="QJQ03766.1"/>
    </source>
</evidence>
<sequence length="444" mass="48722">MNQAKRPQGKPQAKPQAKQQANAKPAGQPKPGPARDKPRTHVSTEAARRRQHQAHAASQGLDEDELRVQQMVALASAVAASAPDRSGRRIGQDELERMVRNTLRERDDDTLYEALEQLRYDDQRGHAFLRDVVEEGADIIVLRRGDKELEINAFLIPLLARTRGGLREEQALADGDAFDALRASLQEGGLESPQARVVLVHHLYHPEEINALSFSEVEAMNRDAFASLTDKKILSVPAIERSMRGWPASSFAADDEALELRFLLGFALKDVDDPFYAIPPQEEAADAYFEARAERFRQWSAQVTPLMQQCLTGRSGEAAQCQLHFLYQDLFHGAKHTGNGEYRTLQTLSELEAGLAQAGATAAQATAILAIVEDGEDAEGSRLHIVLRGTQGELARSIQAVDGDLQEALFDAADAVTSLGVAALRLADGFDAAGQPLRERDFPR</sequence>
<dbReference type="EMBL" id="CP008956">
    <property type="protein sequence ID" value="QJQ03766.1"/>
    <property type="molecule type" value="Genomic_DNA"/>
</dbReference>
<evidence type="ECO:0000256" key="1">
    <source>
        <dbReference type="SAM" id="MobiDB-lite"/>
    </source>
</evidence>
<name>A0A6M3ZZA9_9BURK</name>
<dbReference type="Pfam" id="PF11062">
    <property type="entry name" value="DUF2863"/>
    <property type="match status" value="1"/>
</dbReference>
<dbReference type="AlphaFoldDB" id="A0A6M3ZZA9"/>
<evidence type="ECO:0000313" key="3">
    <source>
        <dbReference type="Proteomes" id="UP000501648"/>
    </source>
</evidence>
<feature type="region of interest" description="Disordered" evidence="1">
    <location>
        <begin position="1"/>
        <end position="63"/>
    </location>
</feature>
<reference evidence="2 3" key="1">
    <citation type="journal article" date="2012" name="J. Bacteriol.">
        <title>Genome sequence of the pathogenic Herbaspirillum seropedicae strain Os34, isolated from rice roots.</title>
        <authorList>
            <person name="Ye W."/>
            <person name="Ye S."/>
            <person name="Liu J."/>
            <person name="Chang S."/>
            <person name="Chen M."/>
            <person name="Zhu B."/>
            <person name="Guo L."/>
            <person name="An Q."/>
        </authorList>
    </citation>
    <scope>NUCLEOTIDE SEQUENCE [LARGE SCALE GENOMIC DNA]</scope>
    <source>
        <strain evidence="2 3">Os34</strain>
    </source>
</reference>